<dbReference type="STRING" id="188477.A0A433U248"/>
<dbReference type="AlphaFoldDB" id="A0A433U248"/>
<dbReference type="InterPro" id="IPR006680">
    <property type="entry name" value="Amidohydro-rel"/>
</dbReference>
<dbReference type="Gene3D" id="2.30.40.10">
    <property type="entry name" value="Urease, subunit C, domain 1"/>
    <property type="match status" value="1"/>
</dbReference>
<evidence type="ECO:0000313" key="2">
    <source>
        <dbReference type="EMBL" id="RUS87901.1"/>
    </source>
</evidence>
<evidence type="ECO:0000259" key="1">
    <source>
        <dbReference type="Pfam" id="PF01979"/>
    </source>
</evidence>
<dbReference type="InterPro" id="IPR020043">
    <property type="entry name" value="Deacetylase_Atu3266-like"/>
</dbReference>
<dbReference type="Pfam" id="PF01979">
    <property type="entry name" value="Amidohydro_1"/>
    <property type="match status" value="1"/>
</dbReference>
<protein>
    <recommendedName>
        <fullName evidence="1">Amidohydrolase-related domain-containing protein</fullName>
    </recommendedName>
</protein>
<dbReference type="OrthoDB" id="194468at2759"/>
<keyword evidence="3" id="KW-1185">Reference proteome</keyword>
<dbReference type="PANTHER" id="PTHR42717:SF1">
    <property type="entry name" value="IMIDAZOLONEPROPIONASE AND RELATED AMIDOHYDROLASES"/>
    <property type="match status" value="1"/>
</dbReference>
<dbReference type="GO" id="GO:0019213">
    <property type="term" value="F:deacetylase activity"/>
    <property type="evidence" value="ECO:0007669"/>
    <property type="project" value="InterPro"/>
</dbReference>
<proteinExistence type="predicted"/>
<evidence type="ECO:0000313" key="3">
    <source>
        <dbReference type="Proteomes" id="UP000271974"/>
    </source>
</evidence>
<name>A0A433U248_ELYCH</name>
<feature type="domain" description="Amidohydrolase-related" evidence="1">
    <location>
        <begin position="6"/>
        <end position="79"/>
    </location>
</feature>
<dbReference type="SUPFAM" id="SSF51338">
    <property type="entry name" value="Composite domain of metallo-dependent hydrolases"/>
    <property type="match status" value="1"/>
</dbReference>
<comment type="caution">
    <text evidence="2">The sequence shown here is derived from an EMBL/GenBank/DDBJ whole genome shotgun (WGS) entry which is preliminary data.</text>
</comment>
<dbReference type="EMBL" id="RQTK01000097">
    <property type="protein sequence ID" value="RUS87901.1"/>
    <property type="molecule type" value="Genomic_DNA"/>
</dbReference>
<organism evidence="2 3">
    <name type="scientific">Elysia chlorotica</name>
    <name type="common">Eastern emerald elysia</name>
    <name type="synonym">Sea slug</name>
    <dbReference type="NCBI Taxonomy" id="188477"/>
    <lineage>
        <taxon>Eukaryota</taxon>
        <taxon>Metazoa</taxon>
        <taxon>Spiralia</taxon>
        <taxon>Lophotrochozoa</taxon>
        <taxon>Mollusca</taxon>
        <taxon>Gastropoda</taxon>
        <taxon>Heterobranchia</taxon>
        <taxon>Euthyneura</taxon>
        <taxon>Panpulmonata</taxon>
        <taxon>Sacoglossa</taxon>
        <taxon>Placobranchoidea</taxon>
        <taxon>Plakobranchidae</taxon>
        <taxon>Elysia</taxon>
    </lineage>
</organism>
<reference evidence="2 3" key="1">
    <citation type="submission" date="2019-01" db="EMBL/GenBank/DDBJ databases">
        <title>A draft genome assembly of the solar-powered sea slug Elysia chlorotica.</title>
        <authorList>
            <person name="Cai H."/>
            <person name="Li Q."/>
            <person name="Fang X."/>
            <person name="Li J."/>
            <person name="Curtis N.E."/>
            <person name="Altenburger A."/>
            <person name="Shibata T."/>
            <person name="Feng M."/>
            <person name="Maeda T."/>
            <person name="Schwartz J.A."/>
            <person name="Shigenobu S."/>
            <person name="Lundholm N."/>
            <person name="Nishiyama T."/>
            <person name="Yang H."/>
            <person name="Hasebe M."/>
            <person name="Li S."/>
            <person name="Pierce S.K."/>
            <person name="Wang J."/>
        </authorList>
    </citation>
    <scope>NUCLEOTIDE SEQUENCE [LARGE SCALE GENOMIC DNA]</scope>
    <source>
        <strain evidence="2">EC2010</strain>
        <tissue evidence="2">Whole organism of an adult</tissue>
    </source>
</reference>
<dbReference type="InterPro" id="IPR011059">
    <property type="entry name" value="Metal-dep_hydrolase_composite"/>
</dbReference>
<dbReference type="Gene3D" id="3.20.20.140">
    <property type="entry name" value="Metal-dependent hydrolases"/>
    <property type="match status" value="1"/>
</dbReference>
<dbReference type="PANTHER" id="PTHR42717">
    <property type="entry name" value="DIHYDROOROTASE-RELATED"/>
    <property type="match status" value="1"/>
</dbReference>
<sequence>MSKMLHLGMPLIEVIRAVTSTPARAIGKDQEIGSLSVGRRADISILKLEDVTRDLEDSRGEVRTLTRAFRPVKVFVSGTEAPVTAGAEWANLDCVTACRERTAFVDAEEAKKKIGSA</sequence>
<gene>
    <name evidence="2" type="ORF">EGW08_004317</name>
</gene>
<dbReference type="GO" id="GO:0016810">
    <property type="term" value="F:hydrolase activity, acting on carbon-nitrogen (but not peptide) bonds"/>
    <property type="evidence" value="ECO:0007669"/>
    <property type="project" value="InterPro"/>
</dbReference>
<accession>A0A433U248</accession>
<dbReference type="Proteomes" id="UP000271974">
    <property type="component" value="Unassembled WGS sequence"/>
</dbReference>